<evidence type="ECO:0000313" key="2">
    <source>
        <dbReference type="Proteomes" id="UP000316628"/>
    </source>
</evidence>
<dbReference type="Proteomes" id="UP000316628">
    <property type="component" value="Unassembled WGS sequence"/>
</dbReference>
<accession>A0A543J8U0</accession>
<dbReference type="AlphaFoldDB" id="A0A543J8U0"/>
<reference evidence="1 2" key="1">
    <citation type="submission" date="2019-06" db="EMBL/GenBank/DDBJ databases">
        <title>Sequencing the genomes of 1000 actinobacteria strains.</title>
        <authorList>
            <person name="Klenk H.-P."/>
        </authorList>
    </citation>
    <scope>NUCLEOTIDE SEQUENCE [LARGE SCALE GENOMIC DNA]</scope>
    <source>
        <strain evidence="1 2">DSM 45456</strain>
    </source>
</reference>
<keyword evidence="2" id="KW-1185">Reference proteome</keyword>
<sequence length="94" mass="10267">MRVEVDHFYTVYNAGVVHVHAFGRLYEGDGHDTTDLDGKDERKFSIPNGPGVDVSSLALHNTYPNRTGRPPVDDSIVALIELGGLVNEYEPTAA</sequence>
<evidence type="ECO:0000313" key="1">
    <source>
        <dbReference type="EMBL" id="TQM79250.1"/>
    </source>
</evidence>
<protein>
    <submittedName>
        <fullName evidence="1">Uncharacterized protein</fullName>
    </submittedName>
</protein>
<dbReference type="RefSeq" id="WP_141976429.1">
    <property type="nucleotide sequence ID" value="NZ_VFPP01000001.1"/>
</dbReference>
<organism evidence="1 2">
    <name type="scientific">Saccharothrix saharensis</name>
    <dbReference type="NCBI Taxonomy" id="571190"/>
    <lineage>
        <taxon>Bacteria</taxon>
        <taxon>Bacillati</taxon>
        <taxon>Actinomycetota</taxon>
        <taxon>Actinomycetes</taxon>
        <taxon>Pseudonocardiales</taxon>
        <taxon>Pseudonocardiaceae</taxon>
        <taxon>Saccharothrix</taxon>
    </lineage>
</organism>
<name>A0A543J8U0_9PSEU</name>
<proteinExistence type="predicted"/>
<dbReference type="EMBL" id="VFPP01000001">
    <property type="protein sequence ID" value="TQM79250.1"/>
    <property type="molecule type" value="Genomic_DNA"/>
</dbReference>
<gene>
    <name evidence="1" type="ORF">FHX81_1553</name>
</gene>
<comment type="caution">
    <text evidence="1">The sequence shown here is derived from an EMBL/GenBank/DDBJ whole genome shotgun (WGS) entry which is preliminary data.</text>
</comment>